<sequence length="723" mass="81174">MRRKWLHCSCINLLLFIPICWVPLLLYLRLGSQTGGEANLRLVGFKTRDGFSPLNEARRVGIHAGRGGGARRHNAKSLGSIPESIAGKIGPLVGRDFHRADDADTKWRELDLAKGKDMHGNEPDVVRLTVSRKLRRKPENLENENVRKSYSTRTFGSPEKNGTLELHLLGEKRGHLTDAEKIPLSVYGNGTLPFRQTGYRWRDDGPGESGKPVYLSPKEQQVANATFSINQFNLLVSHQIALNRTLPDVRPPRCRILRYPKNLPTTSVIIVFHNEAWSTLLRTVTSVINRSSRELVKEIVLVDDASEPKFDWLQKPLEKYVAGLPVSVKVERLKSRQGIVAARHLGVSVSKGEVLTFLDSHCECTKGWLEPLLERIARDRTRVTSPVIDSISDTTFEYSAAPGLPLIGGFSWLPEFTWTGVPLREQRRVNYDIHLPLRTPTMAGGLFAIHRDFFRRLGGYDTGMRIWGGENLQLSFKVWQCGGSLEIVPCSHVGHVFRSTTPYDFPEGAETTVLRNNRRFLEVWADAYTREVLYAMTPAYRGVDYGDVSGEIALRDRLGCKGFQWYLDAVYPEHTLPLKFSVLGAIKNLGVNMCLDGIASRKDGRRDVDIDAALELCQGSGPGQVFAYNSRNQLQHDRQCLTAVEGTKAAQLRFCIGDEARNANQRWVYNSKGMTIVNVSTKNCLDVKPSEADDDIFLATMNECDGALSQQWTMHNITIRGFS</sequence>
<dbReference type="EC" id="2.4.1.-" evidence="16"/>
<dbReference type="CDD" id="cd23460">
    <property type="entry name" value="beta-trefoil_Ricin_Pgant3-like"/>
    <property type="match status" value="1"/>
</dbReference>
<dbReference type="InterPro" id="IPR000772">
    <property type="entry name" value="Ricin_B_lectin"/>
</dbReference>
<evidence type="ECO:0000256" key="6">
    <source>
        <dbReference type="ARBA" id="ARBA00022679"/>
    </source>
</evidence>
<comment type="subcellular location">
    <subcellularLocation>
        <location evidence="2 16">Golgi apparatus membrane</location>
        <topology evidence="2 16">Single-pass type II membrane protein</topology>
    </subcellularLocation>
</comment>
<evidence type="ECO:0000259" key="17">
    <source>
        <dbReference type="SMART" id="SM00458"/>
    </source>
</evidence>
<comment type="cofactor">
    <cofactor evidence="1 16">
        <name>Mn(2+)</name>
        <dbReference type="ChEBI" id="CHEBI:29035"/>
    </cofactor>
</comment>
<evidence type="ECO:0000256" key="16">
    <source>
        <dbReference type="RuleBase" id="RU361242"/>
    </source>
</evidence>
<organism evidence="18 19">
    <name type="scientific">Acanthaster planci</name>
    <name type="common">Crown-of-thorns starfish</name>
    <dbReference type="NCBI Taxonomy" id="133434"/>
    <lineage>
        <taxon>Eukaryota</taxon>
        <taxon>Metazoa</taxon>
        <taxon>Echinodermata</taxon>
        <taxon>Eleutherozoa</taxon>
        <taxon>Asterozoa</taxon>
        <taxon>Asteroidea</taxon>
        <taxon>Valvatacea</taxon>
        <taxon>Valvatida</taxon>
        <taxon>Acanthasteridae</taxon>
        <taxon>Acanthaster</taxon>
    </lineage>
</organism>
<protein>
    <recommendedName>
        <fullName evidence="16">Polypeptide N-acetylgalactosaminyltransferase</fullName>
        <ecNumber evidence="16">2.4.1.-</ecNumber>
    </recommendedName>
    <alternativeName>
        <fullName evidence="16">Protein-UDP acetylgalactosaminyltransferase</fullName>
    </alternativeName>
</protein>
<evidence type="ECO:0000256" key="9">
    <source>
        <dbReference type="ARBA" id="ARBA00022734"/>
    </source>
</evidence>
<dbReference type="UniPathway" id="UPA00378"/>
<feature type="domain" description="Ricin B lectin" evidence="17">
    <location>
        <begin position="584"/>
        <end position="715"/>
    </location>
</feature>
<evidence type="ECO:0000313" key="19">
    <source>
        <dbReference type="RefSeq" id="XP_022102321.1"/>
    </source>
</evidence>
<dbReference type="AlphaFoldDB" id="A0A8B7ZGF4"/>
<dbReference type="RefSeq" id="XP_022102321.1">
    <property type="nucleotide sequence ID" value="XM_022246629.1"/>
</dbReference>
<dbReference type="InterPro" id="IPR045885">
    <property type="entry name" value="GalNAc-T"/>
</dbReference>
<evidence type="ECO:0000256" key="12">
    <source>
        <dbReference type="ARBA" id="ARBA00023034"/>
    </source>
</evidence>
<keyword evidence="15 16" id="KW-0464">Manganese</keyword>
<dbReference type="GO" id="GO:0046872">
    <property type="term" value="F:metal ion binding"/>
    <property type="evidence" value="ECO:0007669"/>
    <property type="project" value="UniProtKB-KW"/>
</dbReference>
<dbReference type="Gene3D" id="2.80.10.50">
    <property type="match status" value="1"/>
</dbReference>
<keyword evidence="6 16" id="KW-0808">Transferase</keyword>
<dbReference type="PANTHER" id="PTHR11675:SF133">
    <property type="entry name" value="GLYCOSYLTRANSFERASE 2-LIKE DOMAIN-CONTAINING PROTEIN"/>
    <property type="match status" value="1"/>
</dbReference>
<dbReference type="GO" id="GO:0000139">
    <property type="term" value="C:Golgi membrane"/>
    <property type="evidence" value="ECO:0007669"/>
    <property type="project" value="UniProtKB-SubCell"/>
</dbReference>
<dbReference type="Pfam" id="PF00652">
    <property type="entry name" value="Ricin_B_lectin"/>
    <property type="match status" value="1"/>
</dbReference>
<keyword evidence="12 16" id="KW-0333">Golgi apparatus</keyword>
<keyword evidence="14 16" id="KW-1015">Disulfide bond</keyword>
<evidence type="ECO:0000256" key="8">
    <source>
        <dbReference type="ARBA" id="ARBA00022723"/>
    </source>
</evidence>
<dbReference type="InterPro" id="IPR029044">
    <property type="entry name" value="Nucleotide-diphossugar_trans"/>
</dbReference>
<evidence type="ECO:0000256" key="2">
    <source>
        <dbReference type="ARBA" id="ARBA00004323"/>
    </source>
</evidence>
<evidence type="ECO:0000256" key="15">
    <source>
        <dbReference type="ARBA" id="ARBA00023211"/>
    </source>
</evidence>
<keyword evidence="13 16" id="KW-0472">Membrane</keyword>
<dbReference type="GO" id="GO:0030246">
    <property type="term" value="F:carbohydrate binding"/>
    <property type="evidence" value="ECO:0007669"/>
    <property type="project" value="UniProtKB-KW"/>
</dbReference>
<dbReference type="SUPFAM" id="SSF53448">
    <property type="entry name" value="Nucleotide-diphospho-sugar transferases"/>
    <property type="match status" value="1"/>
</dbReference>
<keyword evidence="11 16" id="KW-1133">Transmembrane helix</keyword>
<dbReference type="KEGG" id="aplc:110985543"/>
<reference evidence="19" key="1">
    <citation type="submission" date="2025-08" db="UniProtKB">
        <authorList>
            <consortium name="RefSeq"/>
        </authorList>
    </citation>
    <scope>IDENTIFICATION</scope>
</reference>
<comment type="pathway">
    <text evidence="3 16">Protein modification; protein glycosylation.</text>
</comment>
<dbReference type="Gene3D" id="3.90.550.10">
    <property type="entry name" value="Spore Coat Polysaccharide Biosynthesis Protein SpsA, Chain A"/>
    <property type="match status" value="1"/>
</dbReference>
<dbReference type="GO" id="GO:0004653">
    <property type="term" value="F:polypeptide N-acetylgalactosaminyltransferase activity"/>
    <property type="evidence" value="ECO:0007669"/>
    <property type="project" value="TreeGrafter"/>
</dbReference>
<evidence type="ECO:0000256" key="13">
    <source>
        <dbReference type="ARBA" id="ARBA00023136"/>
    </source>
</evidence>
<dbReference type="Pfam" id="PF00535">
    <property type="entry name" value="Glycos_transf_2"/>
    <property type="match status" value="1"/>
</dbReference>
<keyword evidence="5 16" id="KW-0328">Glycosyltransferase</keyword>
<accession>A0A8B7ZGF4</accession>
<evidence type="ECO:0000256" key="1">
    <source>
        <dbReference type="ARBA" id="ARBA00001936"/>
    </source>
</evidence>
<dbReference type="SMART" id="SM00458">
    <property type="entry name" value="RICIN"/>
    <property type="match status" value="1"/>
</dbReference>
<dbReference type="GO" id="GO:0006493">
    <property type="term" value="P:protein O-linked glycosylation"/>
    <property type="evidence" value="ECO:0007669"/>
    <property type="project" value="TreeGrafter"/>
</dbReference>
<proteinExistence type="inferred from homology"/>
<evidence type="ECO:0000256" key="3">
    <source>
        <dbReference type="ARBA" id="ARBA00004922"/>
    </source>
</evidence>
<keyword evidence="9 16" id="KW-0430">Lectin</keyword>
<dbReference type="InterPro" id="IPR035992">
    <property type="entry name" value="Ricin_B-like_lectins"/>
</dbReference>
<keyword evidence="10" id="KW-0735">Signal-anchor</keyword>
<dbReference type="InterPro" id="IPR001173">
    <property type="entry name" value="Glyco_trans_2-like"/>
</dbReference>
<gene>
    <name evidence="19" type="primary">LOC110985543</name>
</gene>
<evidence type="ECO:0000256" key="10">
    <source>
        <dbReference type="ARBA" id="ARBA00022968"/>
    </source>
</evidence>
<dbReference type="PANTHER" id="PTHR11675">
    <property type="entry name" value="N-ACETYLGALACTOSAMINYLTRANSFERASE"/>
    <property type="match status" value="1"/>
</dbReference>
<name>A0A8B7ZGF4_ACAPL</name>
<evidence type="ECO:0000256" key="11">
    <source>
        <dbReference type="ARBA" id="ARBA00022989"/>
    </source>
</evidence>
<dbReference type="Proteomes" id="UP000694845">
    <property type="component" value="Unplaced"/>
</dbReference>
<dbReference type="PROSITE" id="PS50231">
    <property type="entry name" value="RICIN_B_LECTIN"/>
    <property type="match status" value="1"/>
</dbReference>
<dbReference type="CDD" id="cd02510">
    <property type="entry name" value="pp-GalNAc-T"/>
    <property type="match status" value="1"/>
</dbReference>
<evidence type="ECO:0000256" key="7">
    <source>
        <dbReference type="ARBA" id="ARBA00022692"/>
    </source>
</evidence>
<dbReference type="OrthoDB" id="5988548at2759"/>
<evidence type="ECO:0000256" key="5">
    <source>
        <dbReference type="ARBA" id="ARBA00022676"/>
    </source>
</evidence>
<keyword evidence="18" id="KW-1185">Reference proteome</keyword>
<dbReference type="OMA" id="TMHNITI"/>
<evidence type="ECO:0000313" key="18">
    <source>
        <dbReference type="Proteomes" id="UP000694845"/>
    </source>
</evidence>
<dbReference type="SUPFAM" id="SSF50370">
    <property type="entry name" value="Ricin B-like lectins"/>
    <property type="match status" value="1"/>
</dbReference>
<feature type="transmembrane region" description="Helical" evidence="16">
    <location>
        <begin position="12"/>
        <end position="30"/>
    </location>
</feature>
<comment type="similarity">
    <text evidence="4 16">Belongs to the glycosyltransferase 2 family. GalNAc-T subfamily.</text>
</comment>
<keyword evidence="8" id="KW-0479">Metal-binding</keyword>
<evidence type="ECO:0000256" key="4">
    <source>
        <dbReference type="ARBA" id="ARBA00005680"/>
    </source>
</evidence>
<dbReference type="GeneID" id="110985543"/>
<evidence type="ECO:0000256" key="14">
    <source>
        <dbReference type="ARBA" id="ARBA00023157"/>
    </source>
</evidence>
<dbReference type="FunFam" id="3.90.550.10:FF:000021">
    <property type="entry name" value="Polypeptide N-acetylgalactosaminyltransferase"/>
    <property type="match status" value="1"/>
</dbReference>
<keyword evidence="7 16" id="KW-0812">Transmembrane</keyword>